<dbReference type="OrthoDB" id="9796962at2"/>
<organism evidence="2 3">
    <name type="scientific">Pseudomonas syringae</name>
    <dbReference type="NCBI Taxonomy" id="317"/>
    <lineage>
        <taxon>Bacteria</taxon>
        <taxon>Pseudomonadati</taxon>
        <taxon>Pseudomonadota</taxon>
        <taxon>Gammaproteobacteria</taxon>
        <taxon>Pseudomonadales</taxon>
        <taxon>Pseudomonadaceae</taxon>
        <taxon>Pseudomonas</taxon>
    </lineage>
</organism>
<evidence type="ECO:0000313" key="2">
    <source>
        <dbReference type="EMBL" id="OCR26521.1"/>
    </source>
</evidence>
<sequence length="165" mass="17698">MSQPRTTSVWIACVAALVSFLLPASFANADESKAGELSVSQPWSMELPPNAPTVAAYFVIHNGGQQPDRLLSVDTPIAATAQLHEHVHANGLMKMQQVQLVEIPAGGDATFAPMGYHVMLLDLKDKSKLTEGAHFPLTLHFEKSGDVTVEVAVLKQAPTPATHNH</sequence>
<dbReference type="PATRIC" id="fig|317.243.peg.3150"/>
<keyword evidence="1" id="KW-0732">Signal</keyword>
<dbReference type="EMBL" id="LGSI01000012">
    <property type="protein sequence ID" value="OCR26521.1"/>
    <property type="molecule type" value="Genomic_DNA"/>
</dbReference>
<dbReference type="InterPro" id="IPR058248">
    <property type="entry name" value="Lxx211020-like"/>
</dbReference>
<dbReference type="RefSeq" id="WP_065831832.1">
    <property type="nucleotide sequence ID" value="NZ_LGSI01000012.1"/>
</dbReference>
<protein>
    <submittedName>
        <fullName evidence="2">Copper chaperone</fullName>
    </submittedName>
</protein>
<feature type="chain" id="PRO_5008892292" evidence="1">
    <location>
        <begin position="30"/>
        <end position="165"/>
    </location>
</feature>
<dbReference type="InterPro" id="IPR036182">
    <property type="entry name" value="PCuAC_sf"/>
</dbReference>
<dbReference type="SUPFAM" id="SSF110087">
    <property type="entry name" value="DR1885-like metal-binding protein"/>
    <property type="match status" value="1"/>
</dbReference>
<dbReference type="Pfam" id="PF04314">
    <property type="entry name" value="PCuAC"/>
    <property type="match status" value="1"/>
</dbReference>
<accession>A0A1C7Z9A1</accession>
<evidence type="ECO:0000256" key="1">
    <source>
        <dbReference type="SAM" id="SignalP"/>
    </source>
</evidence>
<dbReference type="AlphaFoldDB" id="A0A1C7Z9A1"/>
<dbReference type="InterPro" id="IPR007410">
    <property type="entry name" value="LpqE-like"/>
</dbReference>
<proteinExistence type="predicted"/>
<dbReference type="PANTHER" id="PTHR36302">
    <property type="entry name" value="BLR7088 PROTEIN"/>
    <property type="match status" value="1"/>
</dbReference>
<dbReference type="Gene3D" id="2.60.40.1890">
    <property type="entry name" value="PCu(A)C copper chaperone"/>
    <property type="match status" value="1"/>
</dbReference>
<evidence type="ECO:0000313" key="3">
    <source>
        <dbReference type="Proteomes" id="UP000093104"/>
    </source>
</evidence>
<dbReference type="Proteomes" id="UP000093104">
    <property type="component" value="Unassembled WGS sequence"/>
</dbReference>
<reference evidence="2 3" key="1">
    <citation type="submission" date="2015-07" db="EMBL/GenBank/DDBJ databases">
        <title>Draft genome sequence of a diazotrophic, plant growth-promoting rhizobacterium of the Pseudomonas syringae complex.</title>
        <authorList>
            <person name="Patten C.L."/>
            <person name="Jeong H."/>
        </authorList>
    </citation>
    <scope>NUCLEOTIDE SEQUENCE [LARGE SCALE GENOMIC DNA]</scope>
    <source>
        <strain evidence="2 3">GR12-2</strain>
    </source>
</reference>
<name>A0A1C7Z9A1_PSESX</name>
<comment type="caution">
    <text evidence="2">The sequence shown here is derived from an EMBL/GenBank/DDBJ whole genome shotgun (WGS) entry which is preliminary data.</text>
</comment>
<feature type="signal peptide" evidence="1">
    <location>
        <begin position="1"/>
        <end position="29"/>
    </location>
</feature>
<dbReference type="PANTHER" id="PTHR36302:SF1">
    <property type="entry name" value="COPPER CHAPERONE PCU(A)C"/>
    <property type="match status" value="1"/>
</dbReference>
<gene>
    <name evidence="2" type="ORF">AFK24_03040</name>
</gene>